<feature type="transmembrane region" description="Helical" evidence="1">
    <location>
        <begin position="81"/>
        <end position="100"/>
    </location>
</feature>
<feature type="transmembrane region" description="Helical" evidence="1">
    <location>
        <begin position="106"/>
        <end position="127"/>
    </location>
</feature>
<dbReference type="VEuPathDB" id="TriTrypDB:TcIL3000_3_2550"/>
<accession>G0UKB7</accession>
<keyword evidence="1" id="KW-1133">Transmembrane helix</keyword>
<feature type="transmembrane region" description="Helical" evidence="1">
    <location>
        <begin position="53"/>
        <end position="72"/>
    </location>
</feature>
<dbReference type="EMBL" id="HE575316">
    <property type="protein sequence ID" value="CCC89822.1"/>
    <property type="molecule type" value="Genomic_DNA"/>
</dbReference>
<dbReference type="AlphaFoldDB" id="G0UKB7"/>
<keyword evidence="1" id="KW-0812">Transmembrane</keyword>
<protein>
    <submittedName>
        <fullName evidence="2">Uncharacterized protein TCIL3000_3_2550</fullName>
    </submittedName>
</protein>
<keyword evidence="1" id="KW-0472">Membrane</keyword>
<proteinExistence type="predicted"/>
<evidence type="ECO:0000256" key="1">
    <source>
        <dbReference type="SAM" id="Phobius"/>
    </source>
</evidence>
<reference evidence="2" key="1">
    <citation type="journal article" date="2012" name="Proc. Natl. Acad. Sci. U.S.A.">
        <title>Antigenic diversity is generated by distinct evolutionary mechanisms in African trypanosome species.</title>
        <authorList>
            <person name="Jackson A.P."/>
            <person name="Berry A."/>
            <person name="Aslett M."/>
            <person name="Allison H.C."/>
            <person name="Burton P."/>
            <person name="Vavrova-Anderson J."/>
            <person name="Brown R."/>
            <person name="Browne H."/>
            <person name="Corton N."/>
            <person name="Hauser H."/>
            <person name="Gamble J."/>
            <person name="Gilderthorp R."/>
            <person name="Marcello L."/>
            <person name="McQuillan J."/>
            <person name="Otto T.D."/>
            <person name="Quail M.A."/>
            <person name="Sanders M.J."/>
            <person name="van Tonder A."/>
            <person name="Ginger M.L."/>
            <person name="Field M.C."/>
            <person name="Barry J.D."/>
            <person name="Hertz-Fowler C."/>
            <person name="Berriman M."/>
        </authorList>
    </citation>
    <scope>NUCLEOTIDE SEQUENCE</scope>
    <source>
        <strain evidence="2">IL3000</strain>
    </source>
</reference>
<gene>
    <name evidence="2" type="ORF">TCIL3000_3_2550</name>
</gene>
<organism evidence="2">
    <name type="scientific">Trypanosoma congolense (strain IL3000)</name>
    <dbReference type="NCBI Taxonomy" id="1068625"/>
    <lineage>
        <taxon>Eukaryota</taxon>
        <taxon>Discoba</taxon>
        <taxon>Euglenozoa</taxon>
        <taxon>Kinetoplastea</taxon>
        <taxon>Metakinetoplastina</taxon>
        <taxon>Trypanosomatida</taxon>
        <taxon>Trypanosomatidae</taxon>
        <taxon>Trypanosoma</taxon>
        <taxon>Nannomonas</taxon>
    </lineage>
</organism>
<evidence type="ECO:0000313" key="2">
    <source>
        <dbReference type="EMBL" id="CCC89822.1"/>
    </source>
</evidence>
<name>G0UKB7_TRYCI</name>
<feature type="transmembrane region" description="Helical" evidence="1">
    <location>
        <begin position="12"/>
        <end position="33"/>
    </location>
</feature>
<sequence length="193" mass="21693">MRHMLLPTSVYVCTVTITTTITIHVCTLGLRFLCRVAASSSTGFLRYIRCEAVVFLCMLILLFWVSVTYAALDLAEQSEELCFYSPWAFPLLILLVGPVTMPRPNILRVVTLFIYYLFAPFLLLSLVGKGFTTTLQRVVIAAFKSCHKSSPRAFSPKSTKRFHRFTSSNSTLRSTAQRQCRHVEGGPSALRSL</sequence>